<evidence type="ECO:0000256" key="2">
    <source>
        <dbReference type="SAM" id="Phobius"/>
    </source>
</evidence>
<dbReference type="EMBL" id="JAKMUV010000001">
    <property type="protein sequence ID" value="MCZ9304191.1"/>
    <property type="molecule type" value="Genomic_DNA"/>
</dbReference>
<reference evidence="3" key="1">
    <citation type="submission" date="2022-02" db="EMBL/GenBank/DDBJ databases">
        <title>Corynebacterium sp. from urogenital microbiome.</title>
        <authorList>
            <person name="Cappelli E.A."/>
            <person name="Ribeiro T.G."/>
            <person name="Peixe L."/>
        </authorList>
    </citation>
    <scope>NUCLEOTIDE SEQUENCE</scope>
    <source>
        <strain evidence="3">C9Ua_112</strain>
    </source>
</reference>
<evidence type="ECO:0000256" key="1">
    <source>
        <dbReference type="SAM" id="MobiDB-lite"/>
    </source>
</evidence>
<feature type="transmembrane region" description="Helical" evidence="2">
    <location>
        <begin position="320"/>
        <end position="337"/>
    </location>
</feature>
<dbReference type="NCBIfam" id="NF045516">
    <property type="entry name" value="GlpR"/>
    <property type="match status" value="1"/>
</dbReference>
<organism evidence="3 4">
    <name type="scientific">Corynebacterium macclintockiae</name>
    <dbReference type="NCBI Taxonomy" id="2913501"/>
    <lineage>
        <taxon>Bacteria</taxon>
        <taxon>Bacillati</taxon>
        <taxon>Actinomycetota</taxon>
        <taxon>Actinomycetes</taxon>
        <taxon>Mycobacteriales</taxon>
        <taxon>Corynebacteriaceae</taxon>
        <taxon>Corynebacterium</taxon>
    </lineage>
</organism>
<accession>A0A9X3RQL1</accession>
<dbReference type="InterPro" id="IPR053779">
    <property type="entry name" value="GlpR"/>
</dbReference>
<feature type="compositionally biased region" description="Low complexity" evidence="1">
    <location>
        <begin position="206"/>
        <end position="227"/>
    </location>
</feature>
<evidence type="ECO:0008006" key="5">
    <source>
        <dbReference type="Google" id="ProtNLM"/>
    </source>
</evidence>
<dbReference type="Proteomes" id="UP001146505">
    <property type="component" value="Unassembled WGS sequence"/>
</dbReference>
<feature type="transmembrane region" description="Helical" evidence="2">
    <location>
        <begin position="6"/>
        <end position="21"/>
    </location>
</feature>
<feature type="region of interest" description="Disordered" evidence="1">
    <location>
        <begin position="138"/>
        <end position="163"/>
    </location>
</feature>
<dbReference type="RefSeq" id="WP_034979441.1">
    <property type="nucleotide sequence ID" value="NZ_JAKMUV010000001.1"/>
</dbReference>
<feature type="compositionally biased region" description="Acidic residues" evidence="1">
    <location>
        <begin position="144"/>
        <end position="158"/>
    </location>
</feature>
<keyword evidence="2" id="KW-0472">Membrane</keyword>
<evidence type="ECO:0000313" key="4">
    <source>
        <dbReference type="Proteomes" id="UP001146505"/>
    </source>
</evidence>
<protein>
    <recommendedName>
        <fullName evidence="5">Transmembrane protein</fullName>
    </recommendedName>
</protein>
<proteinExistence type="predicted"/>
<keyword evidence="2" id="KW-1133">Transmembrane helix</keyword>
<gene>
    <name evidence="3" type="ORF">L8U58_01345</name>
</gene>
<sequence>MFGSLLLIAAVWLVLLAPLLLRNQKPVRRTAQALGETRVLHRGGSALKAKRKLKPAEGLYMASDDDELELVEAEPEYVLLEDEDSAAKAGKSRGLRAFMANKGSSSADDAAEVADADDAADTAEVVDGEVVDAADCADTADSVDSADDVDGDAEEASEGEDKVVAAEANATKSKAVRYTTQDEMDTGEFEPIRDVADTAEVAGAAESADTAEAADAADGEYAAAAADSDTDSDTDKDARQRAYASVPAEYVRGGDVKASPDLVDDVDEAPRDKSIDILMDSDELSEDDLKYLAARRGRGVYDPVASAALARQRQNRRKKVLFVLLALSALTFGMSMYLGGTVWLSFVAMIAFTAFYLVMLRRQAIEERELRHRRLVRMRRARLGVRNTEDNELGVPDRLVRPGAVILETDEVDPAFSNLEYADGSDFFDLHEGTHGTGAAPAAGTRSTVVDGDEEFIDSRSGIRAV</sequence>
<comment type="caution">
    <text evidence="3">The sequence shown here is derived from an EMBL/GenBank/DDBJ whole genome shotgun (WGS) entry which is preliminary data.</text>
</comment>
<feature type="region of interest" description="Disordered" evidence="1">
    <location>
        <begin position="206"/>
        <end position="243"/>
    </location>
</feature>
<evidence type="ECO:0000313" key="3">
    <source>
        <dbReference type="EMBL" id="MCZ9304191.1"/>
    </source>
</evidence>
<feature type="transmembrane region" description="Helical" evidence="2">
    <location>
        <begin position="343"/>
        <end position="360"/>
    </location>
</feature>
<name>A0A9X3RQL1_9CORY</name>
<keyword evidence="2" id="KW-0812">Transmembrane</keyword>
<dbReference type="AlphaFoldDB" id="A0A9X3RQL1"/>
<keyword evidence="4" id="KW-1185">Reference proteome</keyword>
<dbReference type="GeneID" id="301812169"/>